<feature type="compositionally biased region" description="Low complexity" evidence="1">
    <location>
        <begin position="314"/>
        <end position="323"/>
    </location>
</feature>
<feature type="region of interest" description="Disordered" evidence="1">
    <location>
        <begin position="72"/>
        <end position="94"/>
    </location>
</feature>
<accession>A0AAQ3KW19</accession>
<reference evidence="2 3" key="1">
    <citation type="submission" date="2023-10" db="EMBL/GenBank/DDBJ databases">
        <title>Chromosome-scale genome assembly provides insights into flower coloration mechanisms of Canna indica.</title>
        <authorList>
            <person name="Li C."/>
        </authorList>
    </citation>
    <scope>NUCLEOTIDE SEQUENCE [LARGE SCALE GENOMIC DNA]</scope>
    <source>
        <tissue evidence="2">Flower</tissue>
    </source>
</reference>
<feature type="region of interest" description="Disordered" evidence="1">
    <location>
        <begin position="314"/>
        <end position="347"/>
    </location>
</feature>
<feature type="compositionally biased region" description="Basic and acidic residues" evidence="1">
    <location>
        <begin position="208"/>
        <end position="245"/>
    </location>
</feature>
<evidence type="ECO:0000256" key="1">
    <source>
        <dbReference type="SAM" id="MobiDB-lite"/>
    </source>
</evidence>
<evidence type="ECO:0000313" key="2">
    <source>
        <dbReference type="EMBL" id="WOL13256.1"/>
    </source>
</evidence>
<organism evidence="2 3">
    <name type="scientific">Canna indica</name>
    <name type="common">Indian-shot</name>
    <dbReference type="NCBI Taxonomy" id="4628"/>
    <lineage>
        <taxon>Eukaryota</taxon>
        <taxon>Viridiplantae</taxon>
        <taxon>Streptophyta</taxon>
        <taxon>Embryophyta</taxon>
        <taxon>Tracheophyta</taxon>
        <taxon>Spermatophyta</taxon>
        <taxon>Magnoliopsida</taxon>
        <taxon>Liliopsida</taxon>
        <taxon>Zingiberales</taxon>
        <taxon>Cannaceae</taxon>
        <taxon>Canna</taxon>
    </lineage>
</organism>
<feature type="compositionally biased region" description="Polar residues" evidence="1">
    <location>
        <begin position="198"/>
        <end position="207"/>
    </location>
</feature>
<keyword evidence="3" id="KW-1185">Reference proteome</keyword>
<proteinExistence type="predicted"/>
<feature type="region of interest" description="Disordered" evidence="1">
    <location>
        <begin position="189"/>
        <end position="245"/>
    </location>
</feature>
<feature type="compositionally biased region" description="Polar residues" evidence="1">
    <location>
        <begin position="105"/>
        <end position="116"/>
    </location>
</feature>
<feature type="region of interest" description="Disordered" evidence="1">
    <location>
        <begin position="100"/>
        <end position="119"/>
    </location>
</feature>
<dbReference type="Proteomes" id="UP001327560">
    <property type="component" value="Chromosome 7"/>
</dbReference>
<protein>
    <submittedName>
        <fullName evidence="2">Uncharacterized protein</fullName>
    </submittedName>
</protein>
<dbReference type="AlphaFoldDB" id="A0AAQ3KW19"/>
<sequence>MSLENAVQILLERKSESQKKAKISYTRDELLSFSNFCKKLPSGFDVSILSEFDEASISINERQRGFAGLTFQSAKRSDHGSPPPNRSEGAGGFSRGGFGRWDIRSSGSNNNNGDLQSSREAHIQDTGRRFGIQSRRFAQHTEHDGLLGRPSGYAGLSAAKARATSQFHLTKASEPYQPPRPYKAVAFQRKDDKDSCNDETFGSNNCSSEDKAEEEQRRRASFESMRKEQQKSLQEKQRQISDNHKENVDADIIALLKNSVDKKSVISKTDKAADSSHPQNESPRASIMHASLCRPLVPPGFASTAVDKNLPVQSSSSCFASEETSTDNMEKQRTGGTDDDQEKRHQSTLSLQTLQKDMLKNDSISDFLENDNDKLAISPSSVKDFKPPVISDKISCLASGLQKVDNVWEEVIENDACKNEKEKNEVSNSLMQHSSVSILEKLLGASLLKTSASSISSVNQGFETDKEEWIPSISDTSKFANWFVEEEKPVEDLSKDLLSLILNNEKVGSSASVPSCGKAIGQIEPNLTLKKNESTQKFGTSPAADLIAGTPEQYHQVDKSDSTPVPLTCEDLEQSILADIEGTSTMQHGAQDPRTRIDGKMEQQKSNSNDHASQHLLSLLQKGTKKEESVSVTSSSLDIELFEISVTDNDYSSNLGISENTTHVFETKCSSENTLRLETLLGVSFMKELQSAQAPVSTQRVPDSGANAMVLPTSVGFPFPNSDASFFSSSSGDHQPNMTIQEKNSVTSNHIHDANLRYILGPDKEHENSFVEEQKLGVAGSGIGVGNHTEAFQRLMEMEMRANAKHVRPAAVGHIPCTYDPEFGMNFRYR</sequence>
<evidence type="ECO:0000313" key="3">
    <source>
        <dbReference type="Proteomes" id="UP001327560"/>
    </source>
</evidence>
<dbReference type="EMBL" id="CP136896">
    <property type="protein sequence ID" value="WOL13256.1"/>
    <property type="molecule type" value="Genomic_DNA"/>
</dbReference>
<name>A0AAQ3KW19_9LILI</name>
<gene>
    <name evidence="2" type="ORF">Cni_G22025</name>
</gene>
<dbReference type="PANTHER" id="PTHR34802:SF1">
    <property type="entry name" value="CHORISMATE SYNTHASE"/>
    <property type="match status" value="1"/>
</dbReference>
<dbReference type="PANTHER" id="PTHR34802">
    <property type="entry name" value="CHORISMATE SYNTHASE"/>
    <property type="match status" value="1"/>
</dbReference>